<protein>
    <submittedName>
        <fullName evidence="2">Uncharacterized protein</fullName>
    </submittedName>
</protein>
<feature type="region of interest" description="Disordered" evidence="1">
    <location>
        <begin position="1"/>
        <end position="59"/>
    </location>
</feature>
<name>A0A4Z2E1C9_9TELE</name>
<reference evidence="2 3" key="1">
    <citation type="submission" date="2019-03" db="EMBL/GenBank/DDBJ databases">
        <title>First draft genome of Liparis tanakae, snailfish: a comprehensive survey of snailfish specific genes.</title>
        <authorList>
            <person name="Kim W."/>
            <person name="Song I."/>
            <person name="Jeong J.-H."/>
            <person name="Kim D."/>
            <person name="Kim S."/>
            <person name="Ryu S."/>
            <person name="Song J.Y."/>
            <person name="Lee S.K."/>
        </authorList>
    </citation>
    <scope>NUCLEOTIDE SEQUENCE [LARGE SCALE GENOMIC DNA]</scope>
    <source>
        <tissue evidence="2">Muscle</tissue>
    </source>
</reference>
<comment type="caution">
    <text evidence="2">The sequence shown here is derived from an EMBL/GenBank/DDBJ whole genome shotgun (WGS) entry which is preliminary data.</text>
</comment>
<dbReference type="AlphaFoldDB" id="A0A4Z2E1C9"/>
<proteinExistence type="predicted"/>
<feature type="compositionally biased region" description="Basic residues" evidence="1">
    <location>
        <begin position="1"/>
        <end position="11"/>
    </location>
</feature>
<evidence type="ECO:0000256" key="1">
    <source>
        <dbReference type="SAM" id="MobiDB-lite"/>
    </source>
</evidence>
<dbReference type="Proteomes" id="UP000314294">
    <property type="component" value="Unassembled WGS sequence"/>
</dbReference>
<gene>
    <name evidence="2" type="ORF">EYF80_067361</name>
</gene>
<feature type="compositionally biased region" description="Low complexity" evidence="1">
    <location>
        <begin position="46"/>
        <end position="59"/>
    </location>
</feature>
<organism evidence="2 3">
    <name type="scientific">Liparis tanakae</name>
    <name type="common">Tanaka's snailfish</name>
    <dbReference type="NCBI Taxonomy" id="230148"/>
    <lineage>
        <taxon>Eukaryota</taxon>
        <taxon>Metazoa</taxon>
        <taxon>Chordata</taxon>
        <taxon>Craniata</taxon>
        <taxon>Vertebrata</taxon>
        <taxon>Euteleostomi</taxon>
        <taxon>Actinopterygii</taxon>
        <taxon>Neopterygii</taxon>
        <taxon>Teleostei</taxon>
        <taxon>Neoteleostei</taxon>
        <taxon>Acanthomorphata</taxon>
        <taxon>Eupercaria</taxon>
        <taxon>Perciformes</taxon>
        <taxon>Cottioidei</taxon>
        <taxon>Cottales</taxon>
        <taxon>Liparidae</taxon>
        <taxon>Liparis</taxon>
    </lineage>
</organism>
<evidence type="ECO:0000313" key="3">
    <source>
        <dbReference type="Proteomes" id="UP000314294"/>
    </source>
</evidence>
<keyword evidence="3" id="KW-1185">Reference proteome</keyword>
<accession>A0A4Z2E1C9</accession>
<dbReference type="EMBL" id="SRLO01022066">
    <property type="protein sequence ID" value="TNN22524.1"/>
    <property type="molecule type" value="Genomic_DNA"/>
</dbReference>
<evidence type="ECO:0000313" key="2">
    <source>
        <dbReference type="EMBL" id="TNN22524.1"/>
    </source>
</evidence>
<sequence>MTSRRLASRRRGAGEERACQRLRPLVIGADGGRRHPSTSPRRAAGNKDAAAEGAEPQVK</sequence>